<evidence type="ECO:0000256" key="6">
    <source>
        <dbReference type="RuleBase" id="RU365002"/>
    </source>
</evidence>
<name>A0A8H7NWB0_9APHY</name>
<evidence type="ECO:0000256" key="5">
    <source>
        <dbReference type="ARBA" id="ARBA00048204"/>
    </source>
</evidence>
<dbReference type="AlphaFoldDB" id="A0A8H7NWB0"/>
<organism evidence="7 8">
    <name type="scientific">Rhodonia placenta</name>
    <dbReference type="NCBI Taxonomy" id="104341"/>
    <lineage>
        <taxon>Eukaryota</taxon>
        <taxon>Fungi</taxon>
        <taxon>Dikarya</taxon>
        <taxon>Basidiomycota</taxon>
        <taxon>Agaricomycotina</taxon>
        <taxon>Agaricomycetes</taxon>
        <taxon>Polyporales</taxon>
        <taxon>Adustoporiaceae</taxon>
        <taxon>Rhodonia</taxon>
    </lineage>
</organism>
<proteinExistence type="inferred from homology"/>
<comment type="caution">
    <text evidence="7">The sequence shown here is derived from an EMBL/GenBank/DDBJ whole genome shotgun (WGS) entry which is preliminary data.</text>
</comment>
<gene>
    <name evidence="7" type="ORF">IEO21_08440</name>
</gene>
<protein>
    <recommendedName>
        <fullName evidence="3 6">Queuosine 5'-phosphate N-glycosylase/hydrolase</fullName>
        <ecNumber evidence="6">3.2.2.-</ecNumber>
    </recommendedName>
    <alternativeName>
        <fullName evidence="4 6">Queuosine-nucleotide N-glycosylase/hydrolase</fullName>
    </alternativeName>
</protein>
<dbReference type="PANTHER" id="PTHR21314">
    <property type="entry name" value="QUEUOSINE 5'-PHOSPHATE N-GLYCOSYLASE_HYDROLASE-RELATED"/>
    <property type="match status" value="1"/>
</dbReference>
<comment type="function">
    <text evidence="6">Catalyzes the hydrolysis of queuosine 5'-phosphate, releasing the nucleobase queuine (q). Is required for salvage of queuine from exogenous queuosine (Q) that is imported and then converted to queuosine 5'-phosphate intracellularly.</text>
</comment>
<comment type="catalytic activity">
    <reaction evidence="5 6">
        <text>queuosine 5'-phosphate + H2O = queuine + D-ribose 5-phosphate</text>
        <dbReference type="Rhea" id="RHEA:75387"/>
        <dbReference type="ChEBI" id="CHEBI:15377"/>
        <dbReference type="ChEBI" id="CHEBI:17433"/>
        <dbReference type="ChEBI" id="CHEBI:78346"/>
        <dbReference type="ChEBI" id="CHEBI:194371"/>
    </reaction>
    <physiologicalReaction direction="left-to-right" evidence="5 6">
        <dbReference type="Rhea" id="RHEA:75388"/>
    </physiologicalReaction>
</comment>
<dbReference type="Pfam" id="PF10343">
    <property type="entry name" value="Q_salvage"/>
    <property type="match status" value="1"/>
</dbReference>
<dbReference type="GO" id="GO:0016787">
    <property type="term" value="F:hydrolase activity"/>
    <property type="evidence" value="ECO:0007669"/>
    <property type="project" value="UniProtKB-KW"/>
</dbReference>
<keyword evidence="1 6" id="KW-0378">Hydrolase</keyword>
<evidence type="ECO:0000313" key="8">
    <source>
        <dbReference type="Proteomes" id="UP000639403"/>
    </source>
</evidence>
<evidence type="ECO:0000256" key="2">
    <source>
        <dbReference type="ARBA" id="ARBA00035119"/>
    </source>
</evidence>
<accession>A0A8H7NWB0</accession>
<evidence type="ECO:0000256" key="1">
    <source>
        <dbReference type="ARBA" id="ARBA00022801"/>
    </source>
</evidence>
<evidence type="ECO:0000256" key="3">
    <source>
        <dbReference type="ARBA" id="ARBA00035306"/>
    </source>
</evidence>
<dbReference type="EC" id="3.2.2.-" evidence="6"/>
<dbReference type="GO" id="GO:0006400">
    <property type="term" value="P:tRNA modification"/>
    <property type="evidence" value="ECO:0007669"/>
    <property type="project" value="TreeGrafter"/>
</dbReference>
<sequence length="412" mass="47349">MTIIQSRSHPATPEAQEEDVALTCSATHSTNPVIETCLYAFKATGLVSLNETGIKDAARYIYDRLCAEDYTPRTWRTHSLHLLPPEPYAPDDPLTKGCLDWIFVVSSLNFSFWSEREGTPERYGVEWRTGWGSDERMVHTGYWSLVAALDRALEEGLPITDPKFYSSEECCPDSLLDHVFHPAPQSKEPIPLLRERIAILREVGRILCTHFEGSFQGFLAQFLCRYDGRGTAFQLVEMIIEYFPPFRDQTWYEGRQVFLWKRAQILVAETWAAFTPSSPRTSHPFFPHGAAIEVLTMFADYRVPQILHHLQVLTYPPALMKTLQSHAALASGSREEISIRSAGIVAVDRLRQYILQLQREDHDGDRHFNVSSVIIDFYLWDLAKWLEGKKRRVEGIRTCDILPAHRTRSIWY</sequence>
<dbReference type="Proteomes" id="UP000639403">
    <property type="component" value="Unassembled WGS sequence"/>
</dbReference>
<dbReference type="EMBL" id="JADOXO010000300">
    <property type="protein sequence ID" value="KAF9806950.1"/>
    <property type="molecule type" value="Genomic_DNA"/>
</dbReference>
<dbReference type="InterPro" id="IPR019438">
    <property type="entry name" value="Q_salvage"/>
</dbReference>
<dbReference type="PANTHER" id="PTHR21314:SF0">
    <property type="entry name" value="QUEUOSINE 5'-PHOSPHATE N-GLYCOSYLASE_HYDROLASE"/>
    <property type="match status" value="1"/>
</dbReference>
<evidence type="ECO:0000256" key="4">
    <source>
        <dbReference type="ARBA" id="ARBA00035393"/>
    </source>
</evidence>
<comment type="similarity">
    <text evidence="2 6">Belongs to the QNG1 protein family.</text>
</comment>
<reference evidence="7" key="2">
    <citation type="journal article" name="Front. Microbiol.">
        <title>Degradative Capacity of Two Strains of Rhodonia placenta: From Phenotype to Genotype.</title>
        <authorList>
            <person name="Kolle M."/>
            <person name="Horta M.A.C."/>
            <person name="Nowrousian M."/>
            <person name="Ohm R.A."/>
            <person name="Benz J.P."/>
            <person name="Pilgard A."/>
        </authorList>
    </citation>
    <scope>NUCLEOTIDE SEQUENCE</scope>
    <source>
        <strain evidence="7">FPRL280</strain>
    </source>
</reference>
<evidence type="ECO:0000313" key="7">
    <source>
        <dbReference type="EMBL" id="KAF9806950.1"/>
    </source>
</evidence>
<reference evidence="7" key="1">
    <citation type="submission" date="2020-11" db="EMBL/GenBank/DDBJ databases">
        <authorList>
            <person name="Koelle M."/>
            <person name="Horta M.A.C."/>
            <person name="Nowrousian M."/>
            <person name="Ohm R.A."/>
            <person name="Benz P."/>
            <person name="Pilgard A."/>
        </authorList>
    </citation>
    <scope>NUCLEOTIDE SEQUENCE</scope>
    <source>
        <strain evidence="7">FPRL280</strain>
    </source>
</reference>